<gene>
    <name evidence="1" type="ORF">SAMN04488138_10176</name>
</gene>
<evidence type="ECO:0000313" key="1">
    <source>
        <dbReference type="EMBL" id="SFI98378.1"/>
    </source>
</evidence>
<reference evidence="1 2" key="1">
    <citation type="submission" date="2016-10" db="EMBL/GenBank/DDBJ databases">
        <authorList>
            <person name="de Groot N.N."/>
        </authorList>
    </citation>
    <scope>NUCLEOTIDE SEQUENCE [LARGE SCALE GENOMIC DNA]</scope>
    <source>
        <strain evidence="1 2">CGMCC 1.8891</strain>
    </source>
</reference>
<dbReference type="STRING" id="576117.SAMN04488138_10176"/>
<protein>
    <submittedName>
        <fullName evidence="1">Uncharacterized protein</fullName>
    </submittedName>
</protein>
<proteinExistence type="predicted"/>
<sequence length="41" mass="4683">MNCLRRPSEDEKRTVTRHAQCAEMDKLSRFDLTSSLMGVAV</sequence>
<evidence type="ECO:0000313" key="2">
    <source>
        <dbReference type="Proteomes" id="UP000183299"/>
    </source>
</evidence>
<organism evidence="1 2">
    <name type="scientific">Celeribacter halophilus</name>
    <dbReference type="NCBI Taxonomy" id="576117"/>
    <lineage>
        <taxon>Bacteria</taxon>
        <taxon>Pseudomonadati</taxon>
        <taxon>Pseudomonadota</taxon>
        <taxon>Alphaproteobacteria</taxon>
        <taxon>Rhodobacterales</taxon>
        <taxon>Roseobacteraceae</taxon>
        <taxon>Celeribacter</taxon>
    </lineage>
</organism>
<accession>A0A1I3MMX3</accession>
<keyword evidence="2" id="KW-1185">Reference proteome</keyword>
<name>A0A1I3MMX3_9RHOB</name>
<dbReference type="Proteomes" id="UP000183299">
    <property type="component" value="Unassembled WGS sequence"/>
</dbReference>
<dbReference type="EMBL" id="FORY01000001">
    <property type="protein sequence ID" value="SFI98378.1"/>
    <property type="molecule type" value="Genomic_DNA"/>
</dbReference>
<dbReference type="AlphaFoldDB" id="A0A1I3MMX3"/>